<feature type="compositionally biased region" description="Polar residues" evidence="1">
    <location>
        <begin position="111"/>
        <end position="124"/>
    </location>
</feature>
<sequence length="220" mass="23524">MLQRPRKASLEEPLQPRSAPIQPKCGRPGSGTQRSRLQRSSARFRDAKVGPEKRCPLPVVADTSRVTRPMVGEHGVLLTIHMYYRACCNRFGGADADSSAGLSGGPGSPSCTPNQNPLRHDASTTPSAHLLSFYPSFDTSFFDPSPSPSPSSSRARHPDTVASLGTTKTSMRATVAGGRPHKTDDAPWMASAGRQLAATFSTLRPGGLQLQLRQTEAMAD</sequence>
<evidence type="ECO:0000313" key="2">
    <source>
        <dbReference type="EMBL" id="KAF2437667.1"/>
    </source>
</evidence>
<organism evidence="2 3">
    <name type="scientific">Karstenula rhodostoma CBS 690.94</name>
    <dbReference type="NCBI Taxonomy" id="1392251"/>
    <lineage>
        <taxon>Eukaryota</taxon>
        <taxon>Fungi</taxon>
        <taxon>Dikarya</taxon>
        <taxon>Ascomycota</taxon>
        <taxon>Pezizomycotina</taxon>
        <taxon>Dothideomycetes</taxon>
        <taxon>Pleosporomycetidae</taxon>
        <taxon>Pleosporales</taxon>
        <taxon>Massarineae</taxon>
        <taxon>Didymosphaeriaceae</taxon>
        <taxon>Karstenula</taxon>
    </lineage>
</organism>
<keyword evidence="3" id="KW-1185">Reference proteome</keyword>
<feature type="region of interest" description="Disordered" evidence="1">
    <location>
        <begin position="143"/>
        <end position="167"/>
    </location>
</feature>
<feature type="region of interest" description="Disordered" evidence="1">
    <location>
        <begin position="97"/>
        <end position="124"/>
    </location>
</feature>
<comment type="caution">
    <text evidence="2">The sequence shown here is derived from an EMBL/GenBank/DDBJ whole genome shotgun (WGS) entry which is preliminary data.</text>
</comment>
<name>A0A9P4P5L5_9PLEO</name>
<gene>
    <name evidence="2" type="ORF">P171DRAFT_179865</name>
</gene>
<evidence type="ECO:0000256" key="1">
    <source>
        <dbReference type="SAM" id="MobiDB-lite"/>
    </source>
</evidence>
<feature type="compositionally biased region" description="Polar residues" evidence="1">
    <location>
        <begin position="30"/>
        <end position="41"/>
    </location>
</feature>
<reference evidence="2" key="1">
    <citation type="journal article" date="2020" name="Stud. Mycol.">
        <title>101 Dothideomycetes genomes: a test case for predicting lifestyles and emergence of pathogens.</title>
        <authorList>
            <person name="Haridas S."/>
            <person name="Albert R."/>
            <person name="Binder M."/>
            <person name="Bloem J."/>
            <person name="Labutti K."/>
            <person name="Salamov A."/>
            <person name="Andreopoulos B."/>
            <person name="Baker S."/>
            <person name="Barry K."/>
            <person name="Bills G."/>
            <person name="Bluhm B."/>
            <person name="Cannon C."/>
            <person name="Castanera R."/>
            <person name="Culley D."/>
            <person name="Daum C."/>
            <person name="Ezra D."/>
            <person name="Gonzalez J."/>
            <person name="Henrissat B."/>
            <person name="Kuo A."/>
            <person name="Liang C."/>
            <person name="Lipzen A."/>
            <person name="Lutzoni F."/>
            <person name="Magnuson J."/>
            <person name="Mondo S."/>
            <person name="Nolan M."/>
            <person name="Ohm R."/>
            <person name="Pangilinan J."/>
            <person name="Park H.-J."/>
            <person name="Ramirez L."/>
            <person name="Alfaro M."/>
            <person name="Sun H."/>
            <person name="Tritt A."/>
            <person name="Yoshinaga Y."/>
            <person name="Zwiers L.-H."/>
            <person name="Turgeon B."/>
            <person name="Goodwin S."/>
            <person name="Spatafora J."/>
            <person name="Crous P."/>
            <person name="Grigoriev I."/>
        </authorList>
    </citation>
    <scope>NUCLEOTIDE SEQUENCE</scope>
    <source>
        <strain evidence="2">CBS 690.94</strain>
    </source>
</reference>
<dbReference type="EMBL" id="MU001515">
    <property type="protein sequence ID" value="KAF2437667.1"/>
    <property type="molecule type" value="Genomic_DNA"/>
</dbReference>
<evidence type="ECO:0000313" key="3">
    <source>
        <dbReference type="Proteomes" id="UP000799764"/>
    </source>
</evidence>
<proteinExistence type="predicted"/>
<feature type="region of interest" description="Disordered" evidence="1">
    <location>
        <begin position="1"/>
        <end position="50"/>
    </location>
</feature>
<accession>A0A9P4P5L5</accession>
<protein>
    <submittedName>
        <fullName evidence="2">Uncharacterized protein</fullName>
    </submittedName>
</protein>
<dbReference type="AlphaFoldDB" id="A0A9P4P5L5"/>
<dbReference type="Proteomes" id="UP000799764">
    <property type="component" value="Unassembled WGS sequence"/>
</dbReference>